<gene>
    <name evidence="1" type="ORF">LCGC14_0925440</name>
</gene>
<feature type="non-terminal residue" evidence="1">
    <location>
        <position position="1"/>
    </location>
</feature>
<dbReference type="AlphaFoldDB" id="A0A0F9RW77"/>
<organism evidence="1">
    <name type="scientific">marine sediment metagenome</name>
    <dbReference type="NCBI Taxonomy" id="412755"/>
    <lineage>
        <taxon>unclassified sequences</taxon>
        <taxon>metagenomes</taxon>
        <taxon>ecological metagenomes</taxon>
    </lineage>
</organism>
<accession>A0A0F9RW77</accession>
<name>A0A0F9RW77_9ZZZZ</name>
<evidence type="ECO:0000313" key="1">
    <source>
        <dbReference type="EMBL" id="KKN21458.1"/>
    </source>
</evidence>
<protein>
    <submittedName>
        <fullName evidence="1">Uncharacterized protein</fullName>
    </submittedName>
</protein>
<proteinExistence type="predicted"/>
<reference evidence="1" key="1">
    <citation type="journal article" date="2015" name="Nature">
        <title>Complex archaea that bridge the gap between prokaryotes and eukaryotes.</title>
        <authorList>
            <person name="Spang A."/>
            <person name="Saw J.H."/>
            <person name="Jorgensen S.L."/>
            <person name="Zaremba-Niedzwiedzka K."/>
            <person name="Martijn J."/>
            <person name="Lind A.E."/>
            <person name="van Eijk R."/>
            <person name="Schleper C."/>
            <person name="Guy L."/>
            <person name="Ettema T.J."/>
        </authorList>
    </citation>
    <scope>NUCLEOTIDE SEQUENCE</scope>
</reference>
<dbReference type="EMBL" id="LAZR01003147">
    <property type="protein sequence ID" value="KKN21458.1"/>
    <property type="molecule type" value="Genomic_DNA"/>
</dbReference>
<comment type="caution">
    <text evidence="1">The sequence shown here is derived from an EMBL/GenBank/DDBJ whole genome shotgun (WGS) entry which is preliminary data.</text>
</comment>
<sequence>KYPDVEVVTQFSKGRYFLFRGRNAERLRRAIQPFLQPYPKRD</sequence>